<gene>
    <name evidence="5" type="ORF">HNR31_002793</name>
</gene>
<evidence type="ECO:0000256" key="3">
    <source>
        <dbReference type="ARBA" id="ARBA00022801"/>
    </source>
</evidence>
<dbReference type="InterPro" id="IPR037038">
    <property type="entry name" value="HepT-like_sf"/>
</dbReference>
<dbReference type="NCBIfam" id="NF047751">
    <property type="entry name" value="HepT_toxin"/>
    <property type="match status" value="1"/>
</dbReference>
<name>A0A7V9Z8P7_9BACL</name>
<keyword evidence="1" id="KW-1277">Toxin-antitoxin system</keyword>
<keyword evidence="3" id="KW-0378">Hydrolase</keyword>
<evidence type="ECO:0000256" key="2">
    <source>
        <dbReference type="ARBA" id="ARBA00022722"/>
    </source>
</evidence>
<dbReference type="EMBL" id="JACDUT010000009">
    <property type="protein sequence ID" value="MBA2875998.1"/>
    <property type="molecule type" value="Genomic_DNA"/>
</dbReference>
<dbReference type="GO" id="GO:0004540">
    <property type="term" value="F:RNA nuclease activity"/>
    <property type="evidence" value="ECO:0007669"/>
    <property type="project" value="InterPro"/>
</dbReference>
<proteinExistence type="inferred from homology"/>
<evidence type="ECO:0000313" key="5">
    <source>
        <dbReference type="EMBL" id="MBA2875998.1"/>
    </source>
</evidence>
<dbReference type="GO" id="GO:0016787">
    <property type="term" value="F:hydrolase activity"/>
    <property type="evidence" value="ECO:0007669"/>
    <property type="project" value="UniProtKB-KW"/>
</dbReference>
<dbReference type="Pfam" id="PF01934">
    <property type="entry name" value="HepT-like"/>
    <property type="match status" value="1"/>
</dbReference>
<dbReference type="Gene3D" id="1.20.120.580">
    <property type="entry name" value="bsu32300-like"/>
    <property type="match status" value="1"/>
</dbReference>
<comment type="caution">
    <text evidence="5">The sequence shown here is derived from an EMBL/GenBank/DDBJ whole genome shotgun (WGS) entry which is preliminary data.</text>
</comment>
<evidence type="ECO:0000313" key="6">
    <source>
        <dbReference type="Proteomes" id="UP000523087"/>
    </source>
</evidence>
<protein>
    <submittedName>
        <fullName evidence="5">Uncharacterized protein YutE (UPF0331/DUF86 family)</fullName>
    </submittedName>
</protein>
<reference evidence="5 6" key="1">
    <citation type="submission" date="2020-07" db="EMBL/GenBank/DDBJ databases">
        <title>Genomic Encyclopedia of Type Strains, Phase IV (KMG-IV): sequencing the most valuable type-strain genomes for metagenomic binning, comparative biology and taxonomic classification.</title>
        <authorList>
            <person name="Goeker M."/>
        </authorList>
    </citation>
    <scope>NUCLEOTIDE SEQUENCE [LARGE SCALE GENOMIC DNA]</scope>
    <source>
        <strain evidence="5 6">DSM 15730</strain>
    </source>
</reference>
<sequence>MKNDVILNKISVIERCIKRIHEEYENNPKHLENYTKQDSIILNLQRACEASIDLAMHMVAQKKLGLPQNSRDAFSLLEQHEEYKFYLL</sequence>
<evidence type="ECO:0000256" key="4">
    <source>
        <dbReference type="ARBA" id="ARBA00024207"/>
    </source>
</evidence>
<keyword evidence="6" id="KW-1185">Reference proteome</keyword>
<evidence type="ECO:0000256" key="1">
    <source>
        <dbReference type="ARBA" id="ARBA00022649"/>
    </source>
</evidence>
<dbReference type="AlphaFoldDB" id="A0A7V9Z8P7"/>
<organism evidence="5 6">
    <name type="scientific">Thermaerobacillus caldiproteolyticus</name>
    <dbReference type="NCBI Taxonomy" id="247480"/>
    <lineage>
        <taxon>Bacteria</taxon>
        <taxon>Bacillati</taxon>
        <taxon>Bacillota</taxon>
        <taxon>Bacilli</taxon>
        <taxon>Bacillales</taxon>
        <taxon>Anoxybacillaceae</taxon>
        <taxon>Thermaerobacillus</taxon>
    </lineage>
</organism>
<accession>A0A7V9Z8P7</accession>
<dbReference type="GO" id="GO:0110001">
    <property type="term" value="C:toxin-antitoxin complex"/>
    <property type="evidence" value="ECO:0007669"/>
    <property type="project" value="InterPro"/>
</dbReference>
<comment type="similarity">
    <text evidence="4">Belongs to the HepT RNase toxin family.</text>
</comment>
<dbReference type="Proteomes" id="UP000523087">
    <property type="component" value="Unassembled WGS sequence"/>
</dbReference>
<keyword evidence="2" id="KW-0540">Nuclease</keyword>
<dbReference type="InterPro" id="IPR008201">
    <property type="entry name" value="HepT-like"/>
</dbReference>